<dbReference type="SUPFAM" id="SSF53649">
    <property type="entry name" value="Alkaline phosphatase-like"/>
    <property type="match status" value="1"/>
</dbReference>
<gene>
    <name evidence="6" type="primary">atsA_8</name>
    <name evidence="6" type="ORF">NCTC11388_04261</name>
</gene>
<dbReference type="InterPro" id="IPR017850">
    <property type="entry name" value="Alkaline_phosphatase_core_sf"/>
</dbReference>
<accession>A0A380CTW6</accession>
<dbReference type="AlphaFoldDB" id="A0A380CTW6"/>
<proteinExistence type="inferred from homology"/>
<dbReference type="EMBL" id="UGYW01000002">
    <property type="protein sequence ID" value="SUJ28267.1"/>
    <property type="molecule type" value="Genomic_DNA"/>
</dbReference>
<feature type="domain" description="Sulfatase N-terminal" evidence="5">
    <location>
        <begin position="28"/>
        <end position="384"/>
    </location>
</feature>
<dbReference type="InterPro" id="IPR050738">
    <property type="entry name" value="Sulfatase"/>
</dbReference>
<sequence>MAHPYLKVFVYLLASVTCLVAQGQQQKPNIIYIYADDLGYGEIGAYGQKLIQTPHLDRMAAEGMKFTQHYTSSPVCAPARGMLLTGKHGGHAYIRGNYEMGGFTDDTEGGQMPLPEGTFTIPLMLKNAGYTTGIIGKWGLGMVNTTGDPNKQGFDYAYGYLDQKQAHNYYPTHLWENGNWDTLRNKEVNMHTRINPQTASDADFQKYEGLDYAPEKMTEKALAFIDQHQDKPFFLYLPYTIPHVGLQAPQEWVEKYIGKFKEEKPYYGEQGYNPSRYPLSTYAAMISYLDAQVGLVLDKIKDLGLDEHTIIMFSSDNGATFNGGVQTKYFNSLRNLRGYKMDLFEGGIREPFIVRWPGSIKAGTQSDLISVQYDMMATFAELANTKTNNTDGISLLPTLTGQTGKQQQREYIYFEYPEKGGQVAVRMGQWKAVRIDVRKDKNSPWMLFNLNEDPSEQFDVAKKHPGIIKRMDEIQLREHQNSHLLEWEFLNNKMKK</sequence>
<evidence type="ECO:0000256" key="1">
    <source>
        <dbReference type="ARBA" id="ARBA00008779"/>
    </source>
</evidence>
<keyword evidence="3 6" id="KW-0378">Hydrolase</keyword>
<dbReference type="InterPro" id="IPR024607">
    <property type="entry name" value="Sulfatase_CS"/>
</dbReference>
<evidence type="ECO:0000256" key="3">
    <source>
        <dbReference type="ARBA" id="ARBA00022801"/>
    </source>
</evidence>
<dbReference type="InterPro" id="IPR000917">
    <property type="entry name" value="Sulfatase_N"/>
</dbReference>
<protein>
    <submittedName>
        <fullName evidence="6">Arylsulfatase</fullName>
        <ecNumber evidence="6">3.1.6.1</ecNumber>
    </submittedName>
</protein>
<dbReference type="GO" id="GO:0046872">
    <property type="term" value="F:metal ion binding"/>
    <property type="evidence" value="ECO:0007669"/>
    <property type="project" value="UniProtKB-KW"/>
</dbReference>
<evidence type="ECO:0000313" key="6">
    <source>
        <dbReference type="EMBL" id="SUJ28267.1"/>
    </source>
</evidence>
<dbReference type="GO" id="GO:0004065">
    <property type="term" value="F:arylsulfatase activity"/>
    <property type="evidence" value="ECO:0007669"/>
    <property type="project" value="UniProtKB-EC"/>
</dbReference>
<evidence type="ECO:0000256" key="2">
    <source>
        <dbReference type="ARBA" id="ARBA00022723"/>
    </source>
</evidence>
<dbReference type="PANTHER" id="PTHR42693">
    <property type="entry name" value="ARYLSULFATASE FAMILY MEMBER"/>
    <property type="match status" value="1"/>
</dbReference>
<reference evidence="6 7" key="1">
    <citation type="submission" date="2018-06" db="EMBL/GenBank/DDBJ databases">
        <authorList>
            <consortium name="Pathogen Informatics"/>
            <person name="Doyle S."/>
        </authorList>
    </citation>
    <scope>NUCLEOTIDE SEQUENCE [LARGE SCALE GENOMIC DNA]</scope>
    <source>
        <strain evidence="6 7">NCTC11388</strain>
    </source>
</reference>
<dbReference type="PROSITE" id="PS00523">
    <property type="entry name" value="SULFATASE_1"/>
    <property type="match status" value="1"/>
</dbReference>
<evidence type="ECO:0000313" key="7">
    <source>
        <dbReference type="Proteomes" id="UP000254893"/>
    </source>
</evidence>
<evidence type="ECO:0000259" key="5">
    <source>
        <dbReference type="Pfam" id="PF00884"/>
    </source>
</evidence>
<dbReference type="Gene3D" id="3.40.720.10">
    <property type="entry name" value="Alkaline Phosphatase, subunit A"/>
    <property type="match status" value="1"/>
</dbReference>
<dbReference type="RefSeq" id="WP_115171551.1">
    <property type="nucleotide sequence ID" value="NZ_UGYW01000002.1"/>
</dbReference>
<evidence type="ECO:0000256" key="4">
    <source>
        <dbReference type="ARBA" id="ARBA00022837"/>
    </source>
</evidence>
<keyword evidence="2" id="KW-0479">Metal-binding</keyword>
<dbReference type="EC" id="3.1.6.1" evidence="6"/>
<dbReference type="CDD" id="cd16145">
    <property type="entry name" value="ARS_like"/>
    <property type="match status" value="1"/>
</dbReference>
<keyword evidence="4" id="KW-0106">Calcium</keyword>
<name>A0A380CTW6_SPHSI</name>
<comment type="similarity">
    <text evidence="1">Belongs to the sulfatase family.</text>
</comment>
<dbReference type="Pfam" id="PF00884">
    <property type="entry name" value="Sulfatase"/>
    <property type="match status" value="1"/>
</dbReference>
<dbReference type="Gene3D" id="3.30.1120.10">
    <property type="match status" value="1"/>
</dbReference>
<dbReference type="Proteomes" id="UP000254893">
    <property type="component" value="Unassembled WGS sequence"/>
</dbReference>
<dbReference type="PANTHER" id="PTHR42693:SF53">
    <property type="entry name" value="ENDO-4-O-SULFATASE"/>
    <property type="match status" value="1"/>
</dbReference>
<organism evidence="6 7">
    <name type="scientific">Sphingobacterium spiritivorum</name>
    <name type="common">Flavobacterium spiritivorum</name>
    <dbReference type="NCBI Taxonomy" id="258"/>
    <lineage>
        <taxon>Bacteria</taxon>
        <taxon>Pseudomonadati</taxon>
        <taxon>Bacteroidota</taxon>
        <taxon>Sphingobacteriia</taxon>
        <taxon>Sphingobacteriales</taxon>
        <taxon>Sphingobacteriaceae</taxon>
        <taxon>Sphingobacterium</taxon>
    </lineage>
</organism>